<protein>
    <recommendedName>
        <fullName evidence="5">DNA polymerase beta</fullName>
        <ecNumber evidence="3">2.7.7.7</ecNumber>
        <ecNumber evidence="4">4.2.99.18</ecNumber>
    </recommendedName>
    <alternativeName>
        <fullName evidence="16">5'-deoxyribose-phosphate lyase</fullName>
    </alternativeName>
    <alternativeName>
        <fullName evidence="17">AP lyase</fullName>
    </alternativeName>
</protein>
<dbReference type="CDD" id="cd07436">
    <property type="entry name" value="PHP_PolX"/>
    <property type="match status" value="1"/>
</dbReference>
<evidence type="ECO:0000313" key="25">
    <source>
        <dbReference type="EMBL" id="OGC15761.1"/>
    </source>
</evidence>
<dbReference type="InterPro" id="IPR002008">
    <property type="entry name" value="DNA_pol_X_beta-like"/>
</dbReference>
<dbReference type="GO" id="GO:0005829">
    <property type="term" value="C:cytosol"/>
    <property type="evidence" value="ECO:0007669"/>
    <property type="project" value="TreeGrafter"/>
</dbReference>
<reference evidence="25 26" key="1">
    <citation type="journal article" date="2016" name="Nat. Commun.">
        <title>Thousands of microbial genomes shed light on interconnected biogeochemical processes in an aquifer system.</title>
        <authorList>
            <person name="Anantharaman K."/>
            <person name="Brown C.T."/>
            <person name="Hug L.A."/>
            <person name="Sharon I."/>
            <person name="Castelle C.J."/>
            <person name="Probst A.J."/>
            <person name="Thomas B.C."/>
            <person name="Singh A."/>
            <person name="Wilkins M.J."/>
            <person name="Karaoz U."/>
            <person name="Brodie E.L."/>
            <person name="Williams K.H."/>
            <person name="Hubbard S.S."/>
            <person name="Banfield J.F."/>
        </authorList>
    </citation>
    <scope>NUCLEOTIDE SEQUENCE [LARGE SCALE GENOMIC DNA]</scope>
</reference>
<evidence type="ECO:0000256" key="5">
    <source>
        <dbReference type="ARBA" id="ARBA00020020"/>
    </source>
</evidence>
<dbReference type="Pfam" id="PF14716">
    <property type="entry name" value="HHH_8"/>
    <property type="match status" value="1"/>
</dbReference>
<evidence type="ECO:0000259" key="24">
    <source>
        <dbReference type="SMART" id="SM00483"/>
    </source>
</evidence>
<comment type="subcellular location">
    <subcellularLocation>
        <location evidence="2">Cytoplasm</location>
    </subcellularLocation>
</comment>
<evidence type="ECO:0000256" key="12">
    <source>
        <dbReference type="ARBA" id="ARBA00022843"/>
    </source>
</evidence>
<accession>A0A1F4S5Q0</accession>
<dbReference type="Pfam" id="PF14520">
    <property type="entry name" value="HHH_5"/>
    <property type="match status" value="1"/>
</dbReference>
<dbReference type="SMART" id="SM00483">
    <property type="entry name" value="POLXc"/>
    <property type="match status" value="1"/>
</dbReference>
<evidence type="ECO:0000259" key="22">
    <source>
        <dbReference type="SMART" id="SM00278"/>
    </source>
</evidence>
<dbReference type="GO" id="GO:0003677">
    <property type="term" value="F:DNA binding"/>
    <property type="evidence" value="ECO:0007669"/>
    <property type="project" value="InterPro"/>
</dbReference>
<dbReference type="InterPro" id="IPR002054">
    <property type="entry name" value="DNA-dir_DNA_pol_X"/>
</dbReference>
<dbReference type="GO" id="GO:0140078">
    <property type="term" value="F:class I DNA-(apurinic or apyrimidinic site) endonuclease activity"/>
    <property type="evidence" value="ECO:0007669"/>
    <property type="project" value="UniProtKB-EC"/>
</dbReference>
<comment type="catalytic activity">
    <reaction evidence="18">
        <text>2'-deoxyribonucleotide-(2'-deoxyribose 5'-phosphate)-2'-deoxyribonucleotide-DNA = a 3'-end 2'-deoxyribonucleotide-(2,3-dehydro-2,3-deoxyribose 5'-phosphate)-DNA + a 5'-end 5'-phospho-2'-deoxyribonucleoside-DNA + H(+)</text>
        <dbReference type="Rhea" id="RHEA:66592"/>
        <dbReference type="Rhea" id="RHEA-COMP:13180"/>
        <dbReference type="Rhea" id="RHEA-COMP:16897"/>
        <dbReference type="Rhea" id="RHEA-COMP:17067"/>
        <dbReference type="ChEBI" id="CHEBI:15378"/>
        <dbReference type="ChEBI" id="CHEBI:136412"/>
        <dbReference type="ChEBI" id="CHEBI:157695"/>
        <dbReference type="ChEBI" id="CHEBI:167181"/>
        <dbReference type="EC" id="4.2.99.18"/>
    </reaction>
</comment>
<dbReference type="EC" id="2.7.7.7" evidence="3"/>
<dbReference type="GO" id="GO:0042578">
    <property type="term" value="F:phosphoric ester hydrolase activity"/>
    <property type="evidence" value="ECO:0007669"/>
    <property type="project" value="TreeGrafter"/>
</dbReference>
<dbReference type="FunFam" id="3.20.20.140:FF:000047">
    <property type="entry name" value="PHP domain-containing protein"/>
    <property type="match status" value="1"/>
</dbReference>
<evidence type="ECO:0000256" key="9">
    <source>
        <dbReference type="ARBA" id="ARBA00022695"/>
    </source>
</evidence>
<organism evidence="25 26">
    <name type="scientific">candidate division WOR-1 bacterium RIFOXYB2_FULL_36_35</name>
    <dbReference type="NCBI Taxonomy" id="1802578"/>
    <lineage>
        <taxon>Bacteria</taxon>
        <taxon>Bacillati</taxon>
        <taxon>Saganbacteria</taxon>
    </lineage>
</organism>
<dbReference type="Gene3D" id="1.10.150.110">
    <property type="entry name" value="DNA polymerase beta, N-terminal domain-like"/>
    <property type="match status" value="1"/>
</dbReference>
<comment type="cofactor">
    <cofactor evidence="1">
        <name>Mg(2+)</name>
        <dbReference type="ChEBI" id="CHEBI:18420"/>
    </cofactor>
</comment>
<evidence type="ECO:0000256" key="2">
    <source>
        <dbReference type="ARBA" id="ARBA00004496"/>
    </source>
</evidence>
<proteinExistence type="predicted"/>
<evidence type="ECO:0000256" key="20">
    <source>
        <dbReference type="ARBA" id="ARBA00045548"/>
    </source>
</evidence>
<dbReference type="InterPro" id="IPR004013">
    <property type="entry name" value="PHP_dom"/>
</dbReference>
<evidence type="ECO:0000256" key="17">
    <source>
        <dbReference type="ARBA" id="ARBA00035726"/>
    </source>
</evidence>
<dbReference type="EMBL" id="MEUA01000017">
    <property type="protein sequence ID" value="OGC15761.1"/>
    <property type="molecule type" value="Genomic_DNA"/>
</dbReference>
<keyword evidence="11" id="KW-0227">DNA damage</keyword>
<dbReference type="PANTHER" id="PTHR36928">
    <property type="entry name" value="PHOSPHATASE YCDX-RELATED"/>
    <property type="match status" value="1"/>
</dbReference>
<dbReference type="Pfam" id="PF02811">
    <property type="entry name" value="PHP"/>
    <property type="match status" value="1"/>
</dbReference>
<evidence type="ECO:0000256" key="16">
    <source>
        <dbReference type="ARBA" id="ARBA00035717"/>
    </source>
</evidence>
<evidence type="ECO:0000256" key="11">
    <source>
        <dbReference type="ARBA" id="ARBA00022763"/>
    </source>
</evidence>
<evidence type="ECO:0000256" key="14">
    <source>
        <dbReference type="ARBA" id="ARBA00023053"/>
    </source>
</evidence>
<dbReference type="Pfam" id="PF14791">
    <property type="entry name" value="DNA_pol_B_thumb"/>
    <property type="match status" value="1"/>
</dbReference>
<keyword evidence="7" id="KW-0237">DNA synthesis</keyword>
<dbReference type="NCBIfam" id="NF006375">
    <property type="entry name" value="PRK08609.1"/>
    <property type="match status" value="1"/>
</dbReference>
<evidence type="ECO:0000256" key="10">
    <source>
        <dbReference type="ARBA" id="ARBA00022705"/>
    </source>
</evidence>
<keyword evidence="8" id="KW-0808">Transferase</keyword>
<evidence type="ECO:0000313" key="26">
    <source>
        <dbReference type="Proteomes" id="UP000177905"/>
    </source>
</evidence>
<keyword evidence="6" id="KW-0488">Methylation</keyword>
<dbReference type="InterPro" id="IPR010996">
    <property type="entry name" value="HHH_MUS81"/>
</dbReference>
<dbReference type="InterPro" id="IPR027421">
    <property type="entry name" value="DNA_pol_lamdba_lyase_dom_sf"/>
</dbReference>
<feature type="domain" description="Polymerase/histidinol phosphatase N-terminal" evidence="23">
    <location>
        <begin position="340"/>
        <end position="419"/>
    </location>
</feature>
<dbReference type="Gene3D" id="1.10.150.20">
    <property type="entry name" value="5' to 3' exonuclease, C-terminal subdomain"/>
    <property type="match status" value="1"/>
</dbReference>
<dbReference type="SMART" id="SM00278">
    <property type="entry name" value="HhH1"/>
    <property type="match status" value="3"/>
</dbReference>
<dbReference type="InterPro" id="IPR029398">
    <property type="entry name" value="PolB_thumb"/>
</dbReference>
<feature type="domain" description="Helix-hairpin-helix DNA-binding motif class 1" evidence="22">
    <location>
        <begin position="94"/>
        <end position="113"/>
    </location>
</feature>
<dbReference type="GO" id="GO:0006281">
    <property type="term" value="P:DNA repair"/>
    <property type="evidence" value="ECO:0007669"/>
    <property type="project" value="UniProtKB-KW"/>
</dbReference>
<feature type="domain" description="Helix-hairpin-helix DNA-binding motif class 1" evidence="22">
    <location>
        <begin position="54"/>
        <end position="73"/>
    </location>
</feature>
<evidence type="ECO:0000256" key="15">
    <source>
        <dbReference type="ARBA" id="ARBA00023204"/>
    </source>
</evidence>
<dbReference type="GO" id="GO:0008270">
    <property type="term" value="F:zinc ion binding"/>
    <property type="evidence" value="ECO:0007669"/>
    <property type="project" value="TreeGrafter"/>
</dbReference>
<dbReference type="InterPro" id="IPR050243">
    <property type="entry name" value="PHP_phosphatase"/>
</dbReference>
<keyword evidence="15" id="KW-0234">DNA repair</keyword>
<dbReference type="InterPro" id="IPR043519">
    <property type="entry name" value="NT_sf"/>
</dbReference>
<gene>
    <name evidence="25" type="ORF">A2290_05425</name>
</gene>
<dbReference type="AlphaFoldDB" id="A0A1F4S5Q0"/>
<dbReference type="InterPro" id="IPR016195">
    <property type="entry name" value="Pol/histidinol_Pase-like"/>
</dbReference>
<dbReference type="GO" id="GO:0003887">
    <property type="term" value="F:DNA-directed DNA polymerase activity"/>
    <property type="evidence" value="ECO:0007669"/>
    <property type="project" value="UniProtKB-KW"/>
</dbReference>
<dbReference type="Gene3D" id="3.30.210.10">
    <property type="entry name" value="DNA polymerase, thumb domain"/>
    <property type="match status" value="1"/>
</dbReference>
<evidence type="ECO:0000256" key="1">
    <source>
        <dbReference type="ARBA" id="ARBA00001946"/>
    </source>
</evidence>
<name>A0A1F4S5Q0_UNCSA</name>
<dbReference type="InterPro" id="IPR003583">
    <property type="entry name" value="Hlx-hairpin-Hlx_DNA-bd_motif"/>
</dbReference>
<dbReference type="PIRSF" id="PIRSF005047">
    <property type="entry name" value="UCP005047_YshC"/>
    <property type="match status" value="1"/>
</dbReference>
<evidence type="ECO:0000256" key="19">
    <source>
        <dbReference type="ARBA" id="ARBA00044678"/>
    </source>
</evidence>
<evidence type="ECO:0000256" key="3">
    <source>
        <dbReference type="ARBA" id="ARBA00012417"/>
    </source>
</evidence>
<sequence>MQNNEIAKIFWEIAELLELKEENRFKIHAYQNAARNIENLPHHLDEIYKKQGLKGLKELEGVGESIAHKIEEYIKHKKVKKHQDLLKEFPKGFLALINIPGMGPKTAMKLHKELKINSMDDLERAIKKGFLKDLPGFKEKKQENIKKGIELKKRSHGRFLISDADELAQTLTLQLANLKEIKKLTVAGSLRRREETIGDIDILVISERPKAVMDYFTKLAQVKRILAKGETKSSVILNNDMQADLRVLKPDEFGSALHYFTGNKQHNIKIRELAIKKGLKVSEYGLFKKDKKIAGRTEEELFEALGLNYIPPELRAGEDELEIAKDKKIPRLIELFDIKGDLQMHSKHSDGKNPIEEMAEYAKKLGYLYIAITDHSKSQRIAHGQTEREILKAFKEIDKINARIKGLKVLKGVEVDILPDGYLDFKDEILKECDVVLAAVHSVFKMPQDKMTKRIIKAMQNRYVNILAHPTGRLINEREPYNVNVEEMLKAAADTGTFMEINAHPKRLDLKDTHIKMAKEMGILFAINTDSHATFSLENMKFGVSMARRGWIEKKDVINTLTINKLMKKLYQKR</sequence>
<dbReference type="Proteomes" id="UP000177905">
    <property type="component" value="Unassembled WGS sequence"/>
</dbReference>
<dbReference type="SUPFAM" id="SSF81301">
    <property type="entry name" value="Nucleotidyltransferase"/>
    <property type="match status" value="1"/>
</dbReference>
<dbReference type="Gene3D" id="3.20.20.140">
    <property type="entry name" value="Metal-dependent hydrolases"/>
    <property type="match status" value="1"/>
</dbReference>
<dbReference type="PRINTS" id="PR00870">
    <property type="entry name" value="DNAPOLXBETA"/>
</dbReference>
<keyword evidence="10" id="KW-0235">DNA replication</keyword>
<dbReference type="InterPro" id="IPR047967">
    <property type="entry name" value="PolX_PHP"/>
</dbReference>
<comment type="function">
    <text evidence="20">Repair polymerase that plays a key role in base-excision repair. During this process, the damaged base is excised by specific DNA glycosylases, the DNA backbone is nicked at the abasic site by an apurinic/apyrimidic (AP) endonuclease, and POLB removes 5'-deoxyribose-phosphate from the preincised AP site acting as a 5'-deoxyribose-phosphate lyase (5'-dRP lyase); through its DNA polymerase activity, it adds one nucleotide to the 3' end of the arising single-nucleotide gap. Conducts 'gap-filling' DNA synthesis in a stepwise distributive fashion rather than in a processive fashion as for other DNA polymerases. It is also able to cleave sugar-phosphate bonds 3' to an intact AP site, acting as an AP lyase.</text>
</comment>
<evidence type="ECO:0000256" key="18">
    <source>
        <dbReference type="ARBA" id="ARBA00044632"/>
    </source>
</evidence>
<comment type="catalytic activity">
    <reaction evidence="21">
        <text>DNA(n) + a 2'-deoxyribonucleoside 5'-triphosphate = DNA(n+1) + diphosphate</text>
        <dbReference type="Rhea" id="RHEA:22508"/>
        <dbReference type="Rhea" id="RHEA-COMP:17339"/>
        <dbReference type="Rhea" id="RHEA-COMP:17340"/>
        <dbReference type="ChEBI" id="CHEBI:33019"/>
        <dbReference type="ChEBI" id="CHEBI:61560"/>
        <dbReference type="ChEBI" id="CHEBI:173112"/>
        <dbReference type="EC" id="2.7.7.7"/>
    </reaction>
</comment>
<dbReference type="SUPFAM" id="SSF89550">
    <property type="entry name" value="PHP domain-like"/>
    <property type="match status" value="1"/>
</dbReference>
<keyword evidence="13" id="KW-0239">DNA-directed DNA polymerase</keyword>
<evidence type="ECO:0000256" key="21">
    <source>
        <dbReference type="ARBA" id="ARBA00049244"/>
    </source>
</evidence>
<comment type="catalytic activity">
    <reaction evidence="19">
        <text>a 5'-end 2'-deoxyribose-2'-deoxyribonucleotide-DNA = (2E,4S)-4-hydroxypenten-2-al-5-phosphate + a 5'-end 5'-phospho-2'-deoxyribonucleoside-DNA + H(+)</text>
        <dbReference type="Rhea" id="RHEA:76255"/>
        <dbReference type="Rhea" id="RHEA-COMP:13180"/>
        <dbReference type="Rhea" id="RHEA-COMP:18657"/>
        <dbReference type="ChEBI" id="CHEBI:15378"/>
        <dbReference type="ChEBI" id="CHEBI:136412"/>
        <dbReference type="ChEBI" id="CHEBI:195194"/>
        <dbReference type="ChEBI" id="CHEBI:195195"/>
    </reaction>
</comment>
<feature type="domain" description="Helix-hairpin-helix DNA-binding motif class 1" evidence="22">
    <location>
        <begin position="129"/>
        <end position="148"/>
    </location>
</feature>
<dbReference type="SUPFAM" id="SSF47802">
    <property type="entry name" value="DNA polymerase beta, N-terminal domain-like"/>
    <property type="match status" value="1"/>
</dbReference>
<evidence type="ECO:0000256" key="6">
    <source>
        <dbReference type="ARBA" id="ARBA00022481"/>
    </source>
</evidence>
<evidence type="ECO:0000256" key="8">
    <source>
        <dbReference type="ARBA" id="ARBA00022679"/>
    </source>
</evidence>
<dbReference type="PANTHER" id="PTHR36928:SF1">
    <property type="entry name" value="PHOSPHATASE YCDX-RELATED"/>
    <property type="match status" value="1"/>
</dbReference>
<evidence type="ECO:0000256" key="7">
    <source>
        <dbReference type="ARBA" id="ARBA00022634"/>
    </source>
</evidence>
<dbReference type="EC" id="4.2.99.18" evidence="4"/>
<dbReference type="InterPro" id="IPR037160">
    <property type="entry name" value="DNA_Pol_thumb_sf"/>
</dbReference>
<comment type="caution">
    <text evidence="25">The sequence shown here is derived from an EMBL/GenBank/DDBJ whole genome shotgun (WGS) entry which is preliminary data.</text>
</comment>
<dbReference type="SMART" id="SM00481">
    <property type="entry name" value="POLIIIAc"/>
    <property type="match status" value="1"/>
</dbReference>
<evidence type="ECO:0000259" key="23">
    <source>
        <dbReference type="SMART" id="SM00481"/>
    </source>
</evidence>
<keyword evidence="12" id="KW-0832">Ubl conjugation</keyword>
<feature type="domain" description="DNA-directed DNA polymerase X" evidence="24">
    <location>
        <begin position="1"/>
        <end position="316"/>
    </location>
</feature>
<dbReference type="InterPro" id="IPR022311">
    <property type="entry name" value="PolX-like"/>
</dbReference>
<dbReference type="InterPro" id="IPR003141">
    <property type="entry name" value="Pol/His_phosphatase_N"/>
</dbReference>
<keyword evidence="9" id="KW-0548">Nucleotidyltransferase</keyword>
<dbReference type="CDD" id="cd00141">
    <property type="entry name" value="NT_POLXc"/>
    <property type="match status" value="1"/>
</dbReference>
<keyword evidence="14" id="KW-0915">Sodium</keyword>
<evidence type="ECO:0000256" key="13">
    <source>
        <dbReference type="ARBA" id="ARBA00022932"/>
    </source>
</evidence>
<dbReference type="Gene3D" id="3.30.460.10">
    <property type="entry name" value="Beta Polymerase, domain 2"/>
    <property type="match status" value="1"/>
</dbReference>
<evidence type="ECO:0000256" key="4">
    <source>
        <dbReference type="ARBA" id="ARBA00012720"/>
    </source>
</evidence>